<proteinExistence type="predicted"/>
<dbReference type="Proteomes" id="UP000245910">
    <property type="component" value="Chromosome II"/>
</dbReference>
<protein>
    <submittedName>
        <fullName evidence="2">Uncharacterized protein</fullName>
    </submittedName>
</protein>
<dbReference type="AlphaFoldDB" id="A0A2L2T7D5"/>
<dbReference type="KEGG" id="fvn:FVRRES_04493"/>
<keyword evidence="1" id="KW-0732">Signal</keyword>
<evidence type="ECO:0000313" key="2">
    <source>
        <dbReference type="EMBL" id="CEI60057.1"/>
    </source>
</evidence>
<accession>A0A2L2T7D5</accession>
<reference evidence="3" key="1">
    <citation type="submission" date="2014-10" db="EMBL/GenBank/DDBJ databases">
        <authorList>
            <person name="King R."/>
        </authorList>
    </citation>
    <scope>NUCLEOTIDE SEQUENCE [LARGE SCALE GENOMIC DNA]</scope>
    <source>
        <strain evidence="3">A3/5</strain>
    </source>
</reference>
<sequence length="168" mass="18554">MNTKTFFTALLGLASTASAFEFTGPKAEELDLSKNITITWKTGNASELKRWPEFDLEWYTRPDDLHSFSWDIKQRVNVSDGEYIFSPSDNTRYTLNQFADALASNKSFSFVAVFTDGDRKDPETANYTNIGSQKYKVTGLDKTSAGAAVAPMWGAFIGGLVAAGFMTL</sequence>
<evidence type="ECO:0000313" key="3">
    <source>
        <dbReference type="Proteomes" id="UP000245910"/>
    </source>
</evidence>
<dbReference type="EMBL" id="LN649230">
    <property type="protein sequence ID" value="CEI60057.1"/>
    <property type="molecule type" value="Genomic_DNA"/>
</dbReference>
<dbReference type="OrthoDB" id="5043844at2759"/>
<name>A0A2L2T7D5_9HYPO</name>
<evidence type="ECO:0000256" key="1">
    <source>
        <dbReference type="SAM" id="SignalP"/>
    </source>
</evidence>
<dbReference type="RefSeq" id="XP_025583777.1">
    <property type="nucleotide sequence ID" value="XM_025732807.2"/>
</dbReference>
<dbReference type="GeneID" id="37256132"/>
<keyword evidence="3" id="KW-1185">Reference proteome</keyword>
<feature type="chain" id="PRO_5014791991" evidence="1">
    <location>
        <begin position="20"/>
        <end position="168"/>
    </location>
</feature>
<feature type="signal peptide" evidence="1">
    <location>
        <begin position="1"/>
        <end position="19"/>
    </location>
</feature>
<organism evidence="2 3">
    <name type="scientific">Fusarium venenatum</name>
    <dbReference type="NCBI Taxonomy" id="56646"/>
    <lineage>
        <taxon>Eukaryota</taxon>
        <taxon>Fungi</taxon>
        <taxon>Dikarya</taxon>
        <taxon>Ascomycota</taxon>
        <taxon>Pezizomycotina</taxon>
        <taxon>Sordariomycetes</taxon>
        <taxon>Hypocreomycetidae</taxon>
        <taxon>Hypocreales</taxon>
        <taxon>Nectriaceae</taxon>
        <taxon>Fusarium</taxon>
    </lineage>
</organism>